<name>A0AB36IJJ1_CORGT</name>
<gene>
    <name evidence="1" type="ORF">AUP69_04075</name>
</gene>
<dbReference type="EMBL" id="LOQT01000012">
    <property type="protein sequence ID" value="OKX83509.1"/>
    <property type="molecule type" value="Genomic_DNA"/>
</dbReference>
<dbReference type="GO" id="GO:0004519">
    <property type="term" value="F:endonuclease activity"/>
    <property type="evidence" value="ECO:0007669"/>
    <property type="project" value="UniProtKB-KW"/>
</dbReference>
<comment type="caution">
    <text evidence="1">The sequence shown here is derived from an EMBL/GenBank/DDBJ whole genome shotgun (WGS) entry which is preliminary data.</text>
</comment>
<dbReference type="AlphaFoldDB" id="A0AB36IJJ1"/>
<proteinExistence type="predicted"/>
<keyword evidence="1" id="KW-0540">Nuclease</keyword>
<accession>A0AB36IJJ1</accession>
<sequence length="81" mass="9096">MPKPLQKLTTDPPPWGVSIPAFIRRLVDLDEGAACEEFADLIKGSTLSTNQISFIKKIEKGLIKVGYLEFSDLFQESFTTY</sequence>
<evidence type="ECO:0000313" key="1">
    <source>
        <dbReference type="EMBL" id="OKX83509.1"/>
    </source>
</evidence>
<dbReference type="Proteomes" id="UP000186091">
    <property type="component" value="Unassembled WGS sequence"/>
</dbReference>
<organism evidence="1 2">
    <name type="scientific">Corynebacterium glutamicum</name>
    <name type="common">Brevibacterium saccharolyticum</name>
    <dbReference type="NCBI Taxonomy" id="1718"/>
    <lineage>
        <taxon>Bacteria</taxon>
        <taxon>Bacillati</taxon>
        <taxon>Actinomycetota</taxon>
        <taxon>Actinomycetes</taxon>
        <taxon>Mycobacteriales</taxon>
        <taxon>Corynebacteriaceae</taxon>
        <taxon>Corynebacterium</taxon>
    </lineage>
</organism>
<protein>
    <submittedName>
        <fullName evidence="1">Restriction endonuclease subunit R</fullName>
    </submittedName>
</protein>
<evidence type="ECO:0000313" key="2">
    <source>
        <dbReference type="Proteomes" id="UP000186091"/>
    </source>
</evidence>
<reference evidence="1 2" key="1">
    <citation type="submission" date="2015-12" db="EMBL/GenBank/DDBJ databases">
        <title>Genome sequence of Corynebacterium AS 1.542.</title>
        <authorList>
            <person name="Yang J."/>
            <person name="Yang S."/>
        </authorList>
    </citation>
    <scope>NUCLEOTIDE SEQUENCE [LARGE SCALE GENOMIC DNA]</scope>
    <source>
        <strain evidence="1 2">AS 1.542</strain>
    </source>
</reference>
<keyword evidence="1" id="KW-0255">Endonuclease</keyword>
<keyword evidence="1" id="KW-0378">Hydrolase</keyword>